<accession>A0A9E6RE29</accession>
<dbReference type="AlphaFoldDB" id="A0A9E6RE29"/>
<organism evidence="1 2">
    <name type="scientific">Chenggangzhangella methanolivorans</name>
    <dbReference type="NCBI Taxonomy" id="1437009"/>
    <lineage>
        <taxon>Bacteria</taxon>
        <taxon>Pseudomonadati</taxon>
        <taxon>Pseudomonadota</taxon>
        <taxon>Alphaproteobacteria</taxon>
        <taxon>Hyphomicrobiales</taxon>
        <taxon>Methylopilaceae</taxon>
        <taxon>Chenggangzhangella</taxon>
    </lineage>
</organism>
<dbReference type="KEGG" id="cmet:K6K41_22395"/>
<dbReference type="Proteomes" id="UP000825701">
    <property type="component" value="Chromosome"/>
</dbReference>
<keyword evidence="2" id="KW-1185">Reference proteome</keyword>
<name>A0A9E6RE29_9HYPH</name>
<reference evidence="1" key="1">
    <citation type="submission" date="2021-08" db="EMBL/GenBank/DDBJ databases">
        <authorList>
            <person name="Zhang H."/>
            <person name="Xu M."/>
            <person name="Yu Z."/>
            <person name="Yang L."/>
            <person name="Cai Y."/>
        </authorList>
    </citation>
    <scope>NUCLEOTIDE SEQUENCE</scope>
    <source>
        <strain evidence="1">CHL1</strain>
    </source>
</reference>
<sequence length="96" mass="10168">MMGAVVNVDGSLDRGTAGASSFLIGGITGNYEIGFDRDVSHCYYSVSISNGPGYFAFTQERFGNPNAVFVGTHRMSGTSTVATNVKFRLIVFCPAS</sequence>
<gene>
    <name evidence="1" type="ORF">K6K41_22395</name>
</gene>
<proteinExistence type="predicted"/>
<protein>
    <submittedName>
        <fullName evidence="1">Uncharacterized protein</fullName>
    </submittedName>
</protein>
<evidence type="ECO:0000313" key="2">
    <source>
        <dbReference type="Proteomes" id="UP000825701"/>
    </source>
</evidence>
<dbReference type="EMBL" id="CP081869">
    <property type="protein sequence ID" value="QZN99450.1"/>
    <property type="molecule type" value="Genomic_DNA"/>
</dbReference>
<evidence type="ECO:0000313" key="1">
    <source>
        <dbReference type="EMBL" id="QZN99450.1"/>
    </source>
</evidence>
<dbReference type="RefSeq" id="WP_261402517.1">
    <property type="nucleotide sequence ID" value="NZ_CP081869.1"/>
</dbReference>